<sequence length="66" mass="7078">MHVTMSQSLASMREKGQTVEHIAADMGVALDDIGLCTFVLKFVAPAFRFQAGSSGTSSSHCRMQSN</sequence>
<dbReference type="RefSeq" id="XP_005817815.1">
    <property type="nucleotide sequence ID" value="XM_005817758.1"/>
</dbReference>
<proteinExistence type="predicted"/>
<keyword evidence="3" id="KW-1185">Reference proteome</keyword>
<reference evidence="1 3" key="1">
    <citation type="journal article" date="2012" name="Nature">
        <title>Algal genomes reveal evolutionary mosaicism and the fate of nucleomorphs.</title>
        <authorList>
            <consortium name="DOE Joint Genome Institute"/>
            <person name="Curtis B.A."/>
            <person name="Tanifuji G."/>
            <person name="Burki F."/>
            <person name="Gruber A."/>
            <person name="Irimia M."/>
            <person name="Maruyama S."/>
            <person name="Arias M.C."/>
            <person name="Ball S.G."/>
            <person name="Gile G.H."/>
            <person name="Hirakawa Y."/>
            <person name="Hopkins J.F."/>
            <person name="Kuo A."/>
            <person name="Rensing S.A."/>
            <person name="Schmutz J."/>
            <person name="Symeonidi A."/>
            <person name="Elias M."/>
            <person name="Eveleigh R.J."/>
            <person name="Herman E.K."/>
            <person name="Klute M.J."/>
            <person name="Nakayama T."/>
            <person name="Obornik M."/>
            <person name="Reyes-Prieto A."/>
            <person name="Armbrust E.V."/>
            <person name="Aves S.J."/>
            <person name="Beiko R.G."/>
            <person name="Coutinho P."/>
            <person name="Dacks J.B."/>
            <person name="Durnford D.G."/>
            <person name="Fast N.M."/>
            <person name="Green B.R."/>
            <person name="Grisdale C.J."/>
            <person name="Hempel F."/>
            <person name="Henrissat B."/>
            <person name="Hoppner M.P."/>
            <person name="Ishida K."/>
            <person name="Kim E."/>
            <person name="Koreny L."/>
            <person name="Kroth P.G."/>
            <person name="Liu Y."/>
            <person name="Malik S.B."/>
            <person name="Maier U.G."/>
            <person name="McRose D."/>
            <person name="Mock T."/>
            <person name="Neilson J.A."/>
            <person name="Onodera N.T."/>
            <person name="Poole A.M."/>
            <person name="Pritham E.J."/>
            <person name="Richards T.A."/>
            <person name="Rocap G."/>
            <person name="Roy S.W."/>
            <person name="Sarai C."/>
            <person name="Schaack S."/>
            <person name="Shirato S."/>
            <person name="Slamovits C.H."/>
            <person name="Spencer D.F."/>
            <person name="Suzuki S."/>
            <person name="Worden A.Z."/>
            <person name="Zauner S."/>
            <person name="Barry K."/>
            <person name="Bell C."/>
            <person name="Bharti A.K."/>
            <person name="Crow J.A."/>
            <person name="Grimwood J."/>
            <person name="Kramer R."/>
            <person name="Lindquist E."/>
            <person name="Lucas S."/>
            <person name="Salamov A."/>
            <person name="McFadden G.I."/>
            <person name="Lane C.E."/>
            <person name="Keeling P.J."/>
            <person name="Gray M.W."/>
            <person name="Grigoriev I.V."/>
            <person name="Archibald J.M."/>
        </authorList>
    </citation>
    <scope>NUCLEOTIDE SEQUENCE</scope>
    <source>
        <strain evidence="1 3">CCMP2712</strain>
    </source>
</reference>
<organism evidence="1">
    <name type="scientific">Guillardia theta (strain CCMP2712)</name>
    <name type="common">Cryptophyte</name>
    <dbReference type="NCBI Taxonomy" id="905079"/>
    <lineage>
        <taxon>Eukaryota</taxon>
        <taxon>Cryptophyceae</taxon>
        <taxon>Pyrenomonadales</taxon>
        <taxon>Geminigeraceae</taxon>
        <taxon>Guillardia</taxon>
    </lineage>
</organism>
<dbReference type="EMBL" id="JH993513">
    <property type="protein sequence ID" value="EKX30835.1"/>
    <property type="molecule type" value="Genomic_DNA"/>
</dbReference>
<reference evidence="3" key="2">
    <citation type="submission" date="2012-11" db="EMBL/GenBank/DDBJ databases">
        <authorList>
            <person name="Kuo A."/>
            <person name="Curtis B.A."/>
            <person name="Tanifuji G."/>
            <person name="Burki F."/>
            <person name="Gruber A."/>
            <person name="Irimia M."/>
            <person name="Maruyama S."/>
            <person name="Arias M.C."/>
            <person name="Ball S.G."/>
            <person name="Gile G.H."/>
            <person name="Hirakawa Y."/>
            <person name="Hopkins J.F."/>
            <person name="Rensing S.A."/>
            <person name="Schmutz J."/>
            <person name="Symeonidi A."/>
            <person name="Elias M."/>
            <person name="Eveleigh R.J."/>
            <person name="Herman E.K."/>
            <person name="Klute M.J."/>
            <person name="Nakayama T."/>
            <person name="Obornik M."/>
            <person name="Reyes-Prieto A."/>
            <person name="Armbrust E.V."/>
            <person name="Aves S.J."/>
            <person name="Beiko R.G."/>
            <person name="Coutinho P."/>
            <person name="Dacks J.B."/>
            <person name="Durnford D.G."/>
            <person name="Fast N.M."/>
            <person name="Green B.R."/>
            <person name="Grisdale C."/>
            <person name="Hempe F."/>
            <person name="Henrissat B."/>
            <person name="Hoppner M.P."/>
            <person name="Ishida K.-I."/>
            <person name="Kim E."/>
            <person name="Koreny L."/>
            <person name="Kroth P.G."/>
            <person name="Liu Y."/>
            <person name="Malik S.-B."/>
            <person name="Maier U.G."/>
            <person name="McRose D."/>
            <person name="Mock T."/>
            <person name="Neilson J.A."/>
            <person name="Onodera N.T."/>
            <person name="Poole A.M."/>
            <person name="Pritham E.J."/>
            <person name="Richards T.A."/>
            <person name="Rocap G."/>
            <person name="Roy S.W."/>
            <person name="Sarai C."/>
            <person name="Schaack S."/>
            <person name="Shirato S."/>
            <person name="Slamovits C.H."/>
            <person name="Spencer D.F."/>
            <person name="Suzuki S."/>
            <person name="Worden A.Z."/>
            <person name="Zauner S."/>
            <person name="Barry K."/>
            <person name="Bell C."/>
            <person name="Bharti A.K."/>
            <person name="Crow J.A."/>
            <person name="Grimwood J."/>
            <person name="Kramer R."/>
            <person name="Lindquist E."/>
            <person name="Lucas S."/>
            <person name="Salamov A."/>
            <person name="McFadden G.I."/>
            <person name="Lane C.E."/>
            <person name="Keeling P.J."/>
            <person name="Gray M.W."/>
            <person name="Grigoriev I.V."/>
            <person name="Archibald J.M."/>
        </authorList>
    </citation>
    <scope>NUCLEOTIDE SEQUENCE</scope>
    <source>
        <strain evidence="3">CCMP2712</strain>
    </source>
</reference>
<protein>
    <submittedName>
        <fullName evidence="1 2">Uncharacterized protein</fullName>
    </submittedName>
</protein>
<accession>L1I4S6</accession>
<name>L1I4S6_GUITC</name>
<reference evidence="2" key="3">
    <citation type="submission" date="2016-03" db="UniProtKB">
        <authorList>
            <consortium name="EnsemblProtists"/>
        </authorList>
    </citation>
    <scope>IDENTIFICATION</scope>
</reference>
<dbReference type="HOGENOM" id="CLU_2836650_0_0_1"/>
<dbReference type="AlphaFoldDB" id="L1I4S6"/>
<dbReference type="EnsemblProtists" id="EKX30835">
    <property type="protein sequence ID" value="EKX30835"/>
    <property type="gene ID" value="GUITHDRAFT_122951"/>
</dbReference>
<evidence type="ECO:0000313" key="3">
    <source>
        <dbReference type="Proteomes" id="UP000011087"/>
    </source>
</evidence>
<evidence type="ECO:0000313" key="1">
    <source>
        <dbReference type="EMBL" id="EKX30835.1"/>
    </source>
</evidence>
<gene>
    <name evidence="1" type="ORF">GUITHDRAFT_122951</name>
</gene>
<dbReference type="PaxDb" id="55529-EKX30835"/>
<dbReference type="Proteomes" id="UP000011087">
    <property type="component" value="Unassembled WGS sequence"/>
</dbReference>
<evidence type="ECO:0000313" key="2">
    <source>
        <dbReference type="EnsemblProtists" id="EKX30835"/>
    </source>
</evidence>
<dbReference type="GeneID" id="17287555"/>
<dbReference type="KEGG" id="gtt:GUITHDRAFT_122951"/>